<sequence>MSGRWKNTLNWSDVTPHADYLSRRQVLAGAGAAALGSIAAPSLLQAAAPSQFSTDADPNSWEDITGYNNFYEF</sequence>
<reference evidence="1" key="1">
    <citation type="journal article" date="2015" name="Nature">
        <title>Complex archaea that bridge the gap between prokaryotes and eukaryotes.</title>
        <authorList>
            <person name="Spang A."/>
            <person name="Saw J.H."/>
            <person name="Jorgensen S.L."/>
            <person name="Zaremba-Niedzwiedzka K."/>
            <person name="Martijn J."/>
            <person name="Lind A.E."/>
            <person name="van Eijk R."/>
            <person name="Schleper C."/>
            <person name="Guy L."/>
            <person name="Ettema T.J."/>
        </authorList>
    </citation>
    <scope>NUCLEOTIDE SEQUENCE</scope>
</reference>
<organism evidence="1">
    <name type="scientific">marine sediment metagenome</name>
    <dbReference type="NCBI Taxonomy" id="412755"/>
    <lineage>
        <taxon>unclassified sequences</taxon>
        <taxon>metagenomes</taxon>
        <taxon>ecological metagenomes</taxon>
    </lineage>
</organism>
<feature type="non-terminal residue" evidence="1">
    <location>
        <position position="73"/>
    </location>
</feature>
<gene>
    <name evidence="1" type="ORF">LCGC14_2746960</name>
</gene>
<protein>
    <recommendedName>
        <fullName evidence="2">Mononuclear molybdenum enzyme YedY</fullName>
    </recommendedName>
</protein>
<dbReference type="AlphaFoldDB" id="A0A0F8ZPW2"/>
<name>A0A0F8ZPW2_9ZZZZ</name>
<comment type="caution">
    <text evidence="1">The sequence shown here is derived from an EMBL/GenBank/DDBJ whole genome shotgun (WGS) entry which is preliminary data.</text>
</comment>
<proteinExistence type="predicted"/>
<dbReference type="EMBL" id="LAZR01050125">
    <property type="protein sequence ID" value="KKK88060.1"/>
    <property type="molecule type" value="Genomic_DNA"/>
</dbReference>
<evidence type="ECO:0008006" key="2">
    <source>
        <dbReference type="Google" id="ProtNLM"/>
    </source>
</evidence>
<dbReference type="PROSITE" id="PS51318">
    <property type="entry name" value="TAT"/>
    <property type="match status" value="1"/>
</dbReference>
<accession>A0A0F8ZPW2</accession>
<evidence type="ECO:0000313" key="1">
    <source>
        <dbReference type="EMBL" id="KKK88060.1"/>
    </source>
</evidence>
<dbReference type="InterPro" id="IPR006311">
    <property type="entry name" value="TAT_signal"/>
</dbReference>